<sequence length="185" mass="20889">MLPKADLYNGKNIYSFNQSRNYPMKFGCTNGRGACLGLAFHWMKMHKLGQYIAFPSTMLLPGTIATVENLQAMDHRIISRILHSTDLTITMSNIITSDIIARVSQELAASSYRYELMTFFNGPIGHAVVIALNRPGIIFFDPNYGCTSFPCRKDFIDWFINCYWTLDGGPGNPTPCFLFKITGFF</sequence>
<dbReference type="Gene3D" id="3.90.70.20">
    <property type="match status" value="1"/>
</dbReference>
<accession>A0ABY4RDY3</accession>
<evidence type="ECO:0000313" key="5">
    <source>
        <dbReference type="EMBL" id="UQY45722.1"/>
    </source>
</evidence>
<organism evidence="5 6">
    <name type="scientific">Mixta hanseatica</name>
    <dbReference type="NCBI Taxonomy" id="2872648"/>
    <lineage>
        <taxon>Bacteria</taxon>
        <taxon>Pseudomonadati</taxon>
        <taxon>Pseudomonadota</taxon>
        <taxon>Gammaproteobacteria</taxon>
        <taxon>Enterobacterales</taxon>
        <taxon>Erwiniaceae</taxon>
        <taxon>Mixta</taxon>
    </lineage>
</organism>
<name>A0ABY4RDY3_9GAMM</name>
<keyword evidence="1" id="KW-0645">Protease</keyword>
<gene>
    <name evidence="5" type="ORF">K6958_08765</name>
</gene>
<proteinExistence type="predicted"/>
<evidence type="ECO:0000256" key="1">
    <source>
        <dbReference type="ARBA" id="ARBA00022670"/>
    </source>
</evidence>
<dbReference type="InterPro" id="IPR006473">
    <property type="entry name" value="Peptidase_C58_Yopt"/>
</dbReference>
<feature type="domain" description="Peptidase C58 YopT-type" evidence="4">
    <location>
        <begin position="118"/>
        <end position="165"/>
    </location>
</feature>
<dbReference type="EMBL" id="CP082904">
    <property type="protein sequence ID" value="UQY45722.1"/>
    <property type="molecule type" value="Genomic_DNA"/>
</dbReference>
<dbReference type="Proteomes" id="UP001056635">
    <property type="component" value="Chromosome"/>
</dbReference>
<dbReference type="SUPFAM" id="SSF54001">
    <property type="entry name" value="Cysteine proteinases"/>
    <property type="match status" value="1"/>
</dbReference>
<evidence type="ECO:0000259" key="4">
    <source>
        <dbReference type="Pfam" id="PF03543"/>
    </source>
</evidence>
<keyword evidence="6" id="KW-1185">Reference proteome</keyword>
<evidence type="ECO:0000256" key="2">
    <source>
        <dbReference type="ARBA" id="ARBA00022801"/>
    </source>
</evidence>
<evidence type="ECO:0000313" key="6">
    <source>
        <dbReference type="Proteomes" id="UP001056635"/>
    </source>
</evidence>
<reference evidence="5" key="1">
    <citation type="submission" date="2021-09" db="EMBL/GenBank/DDBJ databases">
        <title>First case of bloodstream infection caused by Mixta hanseatica sp. nov., a member of the Erwiniaceae family.</title>
        <authorList>
            <person name="Both A."/>
            <person name="Huang J."/>
            <person name="Wenzel P."/>
            <person name="Aepfelbacher M."/>
            <person name="Rohde H."/>
            <person name="Christner M."/>
            <person name="Hentschke M."/>
        </authorList>
    </citation>
    <scope>NUCLEOTIDE SEQUENCE</scope>
    <source>
        <strain evidence="5">X22927</strain>
    </source>
</reference>
<evidence type="ECO:0000256" key="3">
    <source>
        <dbReference type="ARBA" id="ARBA00022807"/>
    </source>
</evidence>
<keyword evidence="2" id="KW-0378">Hydrolase</keyword>
<protein>
    <recommendedName>
        <fullName evidence="4">Peptidase C58 YopT-type domain-containing protein</fullName>
    </recommendedName>
</protein>
<dbReference type="RefSeq" id="WP_249894273.1">
    <property type="nucleotide sequence ID" value="NZ_CP082904.1"/>
</dbReference>
<dbReference type="Pfam" id="PF03543">
    <property type="entry name" value="Peptidase_C58"/>
    <property type="match status" value="1"/>
</dbReference>
<dbReference type="InterPro" id="IPR038765">
    <property type="entry name" value="Papain-like_cys_pep_sf"/>
</dbReference>
<keyword evidence="3" id="KW-0788">Thiol protease</keyword>